<organism evidence="2 3">
    <name type="scientific">Vasconcelosia minhoensis LEGE 07310</name>
    <dbReference type="NCBI Taxonomy" id="915328"/>
    <lineage>
        <taxon>Bacteria</taxon>
        <taxon>Bacillati</taxon>
        <taxon>Cyanobacteriota</taxon>
        <taxon>Cyanophyceae</taxon>
        <taxon>Nodosilineales</taxon>
        <taxon>Cymatolegaceae</taxon>
        <taxon>Vasconcelosia</taxon>
        <taxon>Vasconcelosia minhoensis</taxon>
    </lineage>
</organism>
<evidence type="ECO:0000256" key="1">
    <source>
        <dbReference type="SAM" id="MobiDB-lite"/>
    </source>
</evidence>
<sequence length="154" mass="16915">MADLSAENSPKLTYWHVWTDDAGVSHQTQCELTAFAKESMGGDADPQWNNRLLTAETQVVFAQLPVGWVGKWHENPQPQWIVPLSGRWFVETMDGMRVEMGPGDISFGGDQKTQPNADGHQGHLSGTVGNSPAMLMIVQLPGDRWLAARPGDFA</sequence>
<protein>
    <submittedName>
        <fullName evidence="2">Cupin domain-containing protein</fullName>
    </submittedName>
</protein>
<name>A0A8J7AZN3_9CYAN</name>
<dbReference type="CDD" id="cd07009">
    <property type="entry name" value="cupin_BLL0285-like"/>
    <property type="match status" value="1"/>
</dbReference>
<evidence type="ECO:0000313" key="3">
    <source>
        <dbReference type="Proteomes" id="UP000636505"/>
    </source>
</evidence>
<feature type="region of interest" description="Disordered" evidence="1">
    <location>
        <begin position="105"/>
        <end position="126"/>
    </location>
</feature>
<keyword evidence="3" id="KW-1185">Reference proteome</keyword>
<dbReference type="EMBL" id="JADEXG010000054">
    <property type="protein sequence ID" value="MBE9079362.1"/>
    <property type="molecule type" value="Genomic_DNA"/>
</dbReference>
<dbReference type="SUPFAM" id="SSF51182">
    <property type="entry name" value="RmlC-like cupins"/>
    <property type="match status" value="1"/>
</dbReference>
<accession>A0A8J7AZN3</accession>
<reference evidence="2" key="1">
    <citation type="submission" date="2020-10" db="EMBL/GenBank/DDBJ databases">
        <authorList>
            <person name="Castelo-Branco R."/>
            <person name="Eusebio N."/>
            <person name="Adriana R."/>
            <person name="Vieira A."/>
            <person name="Brugerolle De Fraissinette N."/>
            <person name="Rezende De Castro R."/>
            <person name="Schneider M.P."/>
            <person name="Vasconcelos V."/>
            <person name="Leao P.N."/>
        </authorList>
    </citation>
    <scope>NUCLEOTIDE SEQUENCE</scope>
    <source>
        <strain evidence="2">LEGE 07310</strain>
    </source>
</reference>
<dbReference type="Proteomes" id="UP000636505">
    <property type="component" value="Unassembled WGS sequence"/>
</dbReference>
<dbReference type="AlphaFoldDB" id="A0A8J7AZN3"/>
<evidence type="ECO:0000313" key="2">
    <source>
        <dbReference type="EMBL" id="MBE9079362.1"/>
    </source>
</evidence>
<proteinExistence type="predicted"/>
<comment type="caution">
    <text evidence="2">The sequence shown here is derived from an EMBL/GenBank/DDBJ whole genome shotgun (WGS) entry which is preliminary data.</text>
</comment>
<dbReference type="RefSeq" id="WP_193910295.1">
    <property type="nucleotide sequence ID" value="NZ_JADEXG010000054.1"/>
</dbReference>
<gene>
    <name evidence="2" type="ORF">IQ241_19020</name>
</gene>
<dbReference type="InterPro" id="IPR011051">
    <property type="entry name" value="RmlC_Cupin_sf"/>
</dbReference>